<reference evidence="2 3" key="1">
    <citation type="submission" date="2021-01" db="EMBL/GenBank/DDBJ databases">
        <title>Whole genome shotgun sequence of Actinoplanes durhamensis NBRC 14914.</title>
        <authorList>
            <person name="Komaki H."/>
            <person name="Tamura T."/>
        </authorList>
    </citation>
    <scope>NUCLEOTIDE SEQUENCE [LARGE SCALE GENOMIC DNA]</scope>
    <source>
        <strain evidence="2 3">NBRC 14914</strain>
    </source>
</reference>
<evidence type="ECO:0000259" key="1">
    <source>
        <dbReference type="Pfam" id="PF02627"/>
    </source>
</evidence>
<dbReference type="InterPro" id="IPR052512">
    <property type="entry name" value="4CMD/NDH-1_regulator"/>
</dbReference>
<dbReference type="PANTHER" id="PTHR33570:SF2">
    <property type="entry name" value="CARBOXYMUCONOLACTONE DECARBOXYLASE-LIKE DOMAIN-CONTAINING PROTEIN"/>
    <property type="match status" value="1"/>
</dbReference>
<dbReference type="InterPro" id="IPR029032">
    <property type="entry name" value="AhpD-like"/>
</dbReference>
<feature type="domain" description="Carboxymuconolactone decarboxylase-like" evidence="1">
    <location>
        <begin position="164"/>
        <end position="247"/>
    </location>
</feature>
<dbReference type="SUPFAM" id="SSF69118">
    <property type="entry name" value="AhpD-like"/>
    <property type="match status" value="1"/>
</dbReference>
<accession>A0ABQ3Z2U7</accession>
<dbReference type="Pfam" id="PF02627">
    <property type="entry name" value="CMD"/>
    <property type="match status" value="2"/>
</dbReference>
<dbReference type="PANTHER" id="PTHR33570">
    <property type="entry name" value="4-CARBOXYMUCONOLACTONE DECARBOXYLASE FAMILY PROTEIN"/>
    <property type="match status" value="1"/>
</dbReference>
<sequence length="256" mass="27961">MAISETARKNHEQLFPGHVSTLAVTDPELIEYFDNFAFDEVLQHSDLDTRTRLMVQLAALIAGQAIREYRMMLGAALTAGVTPVEIKEIVYQAVPYAGMGRVYDFLHVTNEVLTEHGVVLPLPGQSTTTPETRAEKGLAVQKQIVGAERVDAMYANAPADEQHIQRLLSANCFGDHYTRNGIDIPTRELLTLAMLISLGGADPQVKGHVAANLHVGNDRATVLAVITQLLPFVGYPRTLNALRALDEVAPPASEER</sequence>
<dbReference type="InterPro" id="IPR003779">
    <property type="entry name" value="CMD-like"/>
</dbReference>
<name>A0ABQ3Z2U7_9ACTN</name>
<proteinExistence type="predicted"/>
<dbReference type="EMBL" id="BOML01000043">
    <property type="protein sequence ID" value="GIE04142.1"/>
    <property type="molecule type" value="Genomic_DNA"/>
</dbReference>
<keyword evidence="3" id="KW-1185">Reference proteome</keyword>
<organism evidence="2 3">
    <name type="scientific">Paractinoplanes durhamensis</name>
    <dbReference type="NCBI Taxonomy" id="113563"/>
    <lineage>
        <taxon>Bacteria</taxon>
        <taxon>Bacillati</taxon>
        <taxon>Actinomycetota</taxon>
        <taxon>Actinomycetes</taxon>
        <taxon>Micromonosporales</taxon>
        <taxon>Micromonosporaceae</taxon>
        <taxon>Paractinoplanes</taxon>
    </lineage>
</organism>
<dbReference type="Gene3D" id="1.20.1290.10">
    <property type="entry name" value="AhpD-like"/>
    <property type="match status" value="1"/>
</dbReference>
<evidence type="ECO:0000313" key="2">
    <source>
        <dbReference type="EMBL" id="GIE04142.1"/>
    </source>
</evidence>
<comment type="caution">
    <text evidence="2">The sequence shown here is derived from an EMBL/GenBank/DDBJ whole genome shotgun (WGS) entry which is preliminary data.</text>
</comment>
<dbReference type="Proteomes" id="UP000637628">
    <property type="component" value="Unassembled WGS sequence"/>
</dbReference>
<gene>
    <name evidence="2" type="ORF">Adu01nite_54920</name>
</gene>
<feature type="domain" description="Carboxymuconolactone decarboxylase-like" evidence="1">
    <location>
        <begin position="27"/>
        <end position="111"/>
    </location>
</feature>
<dbReference type="RefSeq" id="WP_203730632.1">
    <property type="nucleotide sequence ID" value="NZ_BAAATX010000029.1"/>
</dbReference>
<evidence type="ECO:0000313" key="3">
    <source>
        <dbReference type="Proteomes" id="UP000637628"/>
    </source>
</evidence>
<protein>
    <submittedName>
        <fullName evidence="2">Carboxymuconolactone decarboxylase</fullName>
    </submittedName>
</protein>